<feature type="region of interest" description="Disordered" evidence="1">
    <location>
        <begin position="58"/>
        <end position="79"/>
    </location>
</feature>
<protein>
    <submittedName>
        <fullName evidence="2">Uncharacterized protein</fullName>
    </submittedName>
</protein>
<evidence type="ECO:0000313" key="2">
    <source>
        <dbReference type="EMBL" id="RZR74708.1"/>
    </source>
</evidence>
<sequence>MMSCVRFLPLPWCIVRAQQVSHPYLRLALSRPRWPDGATHCFPYHSLSPLPPEGDFPGFVESVGKGPSGSSGGWMSSASSHSKSHSVEVSARRSRDLSCLFGDSRSIVVLLSSREASPVDSRVKEALATMRSCFNIDSTVVVYRMVEDRKNYYIPPEYELNDPLSGQRPYDGFSSGFNLSTDALEAGLRFALHPMIEACLEGW</sequence>
<accession>A0A445MKH9</accession>
<organism evidence="2">
    <name type="scientific">Ensete ventricosum</name>
    <name type="common">Abyssinian banana</name>
    <name type="synonym">Musa ensete</name>
    <dbReference type="NCBI Taxonomy" id="4639"/>
    <lineage>
        <taxon>Eukaryota</taxon>
        <taxon>Viridiplantae</taxon>
        <taxon>Streptophyta</taxon>
        <taxon>Embryophyta</taxon>
        <taxon>Tracheophyta</taxon>
        <taxon>Spermatophyta</taxon>
        <taxon>Magnoliopsida</taxon>
        <taxon>Liliopsida</taxon>
        <taxon>Zingiberales</taxon>
        <taxon>Musaceae</taxon>
        <taxon>Ensete</taxon>
    </lineage>
</organism>
<gene>
    <name evidence="2" type="ORF">BHM03_00041535</name>
</gene>
<dbReference type="Proteomes" id="UP000290560">
    <property type="component" value="Unassembled WGS sequence"/>
</dbReference>
<proteinExistence type="predicted"/>
<dbReference type="EMBL" id="KV876352">
    <property type="protein sequence ID" value="RZR74708.1"/>
    <property type="molecule type" value="Genomic_DNA"/>
</dbReference>
<dbReference type="AlphaFoldDB" id="A0A445MKH9"/>
<reference evidence="2" key="1">
    <citation type="journal article" date="2018" name="Data Brief">
        <title>Genome sequence data from 17 accessions of Ensete ventricosum, a staple food crop for millions in Ethiopia.</title>
        <authorList>
            <person name="Yemataw Z."/>
            <person name="Muzemil S."/>
            <person name="Ambachew D."/>
            <person name="Tripathi L."/>
            <person name="Tesfaye K."/>
            <person name="Chala A."/>
            <person name="Farbos A."/>
            <person name="O'Neill P."/>
            <person name="Moore K."/>
            <person name="Grant M."/>
            <person name="Studholme D.J."/>
        </authorList>
    </citation>
    <scope>NUCLEOTIDE SEQUENCE [LARGE SCALE GENOMIC DNA]</scope>
    <source>
        <tissue evidence="2">Leaf</tissue>
    </source>
</reference>
<evidence type="ECO:0000256" key="1">
    <source>
        <dbReference type="SAM" id="MobiDB-lite"/>
    </source>
</evidence>
<name>A0A445MKH9_ENSVE</name>